<evidence type="ECO:0000313" key="4">
    <source>
        <dbReference type="Proteomes" id="UP001596958"/>
    </source>
</evidence>
<evidence type="ECO:0000256" key="1">
    <source>
        <dbReference type="SAM" id="Phobius"/>
    </source>
</evidence>
<protein>
    <submittedName>
        <fullName evidence="3">DUF4349 domain-containing protein</fullName>
    </submittedName>
</protein>
<gene>
    <name evidence="3" type="ORF">ACFQZS_00940</name>
</gene>
<evidence type="ECO:0000259" key="2">
    <source>
        <dbReference type="Pfam" id="PF14257"/>
    </source>
</evidence>
<keyword evidence="1" id="KW-1133">Transmembrane helix</keyword>
<accession>A0ABW2YRG8</accession>
<reference evidence="4" key="1">
    <citation type="journal article" date="2019" name="Int. J. Syst. Evol. Microbiol.">
        <title>The Global Catalogue of Microorganisms (GCM) 10K type strain sequencing project: providing services to taxonomists for standard genome sequencing and annotation.</title>
        <authorList>
            <consortium name="The Broad Institute Genomics Platform"/>
            <consortium name="The Broad Institute Genome Sequencing Center for Infectious Disease"/>
            <person name="Wu L."/>
            <person name="Ma J."/>
        </authorList>
    </citation>
    <scope>NUCLEOTIDE SEQUENCE [LARGE SCALE GENOMIC DNA]</scope>
    <source>
        <strain evidence="4">CCUG 63418</strain>
    </source>
</reference>
<feature type="domain" description="DUF4349" evidence="2">
    <location>
        <begin position="37"/>
        <end position="264"/>
    </location>
</feature>
<feature type="transmembrane region" description="Helical" evidence="1">
    <location>
        <begin position="236"/>
        <end position="264"/>
    </location>
</feature>
<keyword evidence="1" id="KW-0472">Membrane</keyword>
<dbReference type="RefSeq" id="WP_377096300.1">
    <property type="nucleotide sequence ID" value="NZ_JBHTHU010000001.1"/>
</dbReference>
<sequence>MKAKLLVMLAGIAMLAACKGYEEKAAMDIDSLMQDTMLVKTADMQLKVKNVQLAAEKISKLVSQKEGMVMHHNMRSEIVSSREIKLSDDSIKKLTVFNTYADMTVKVPSNFIEAFMDSINHLSTYVDTRTMDVEDHTIDYVAEVLKTNNREKSVKLREKIKPTTNTTADSILAVADNIVDRKVANLRTEQAANYSTLTLKLSENNIVKAEVLANEDLSTYSLPLTKRIGLALSTGWFYFTEFVIGVLHLWPFIIAIAAVTYGVIVFRKKKAAKQVSA</sequence>
<evidence type="ECO:0000313" key="3">
    <source>
        <dbReference type="EMBL" id="MFD0748686.1"/>
    </source>
</evidence>
<name>A0ABW2YRG8_9SPHI</name>
<dbReference type="Pfam" id="PF14257">
    <property type="entry name" value="DUF4349"/>
    <property type="match status" value="1"/>
</dbReference>
<dbReference type="EMBL" id="JBHTHU010000001">
    <property type="protein sequence ID" value="MFD0748686.1"/>
    <property type="molecule type" value="Genomic_DNA"/>
</dbReference>
<dbReference type="Proteomes" id="UP001596958">
    <property type="component" value="Unassembled WGS sequence"/>
</dbReference>
<comment type="caution">
    <text evidence="3">The sequence shown here is derived from an EMBL/GenBank/DDBJ whole genome shotgun (WGS) entry which is preliminary data.</text>
</comment>
<dbReference type="InterPro" id="IPR025645">
    <property type="entry name" value="DUF4349"/>
</dbReference>
<organism evidence="3 4">
    <name type="scientific">Mucilaginibacter calamicampi</name>
    <dbReference type="NCBI Taxonomy" id="1302352"/>
    <lineage>
        <taxon>Bacteria</taxon>
        <taxon>Pseudomonadati</taxon>
        <taxon>Bacteroidota</taxon>
        <taxon>Sphingobacteriia</taxon>
        <taxon>Sphingobacteriales</taxon>
        <taxon>Sphingobacteriaceae</taxon>
        <taxon>Mucilaginibacter</taxon>
    </lineage>
</organism>
<proteinExistence type="predicted"/>
<keyword evidence="1" id="KW-0812">Transmembrane</keyword>
<dbReference type="PROSITE" id="PS51257">
    <property type="entry name" value="PROKAR_LIPOPROTEIN"/>
    <property type="match status" value="1"/>
</dbReference>
<keyword evidence="4" id="KW-1185">Reference proteome</keyword>